<gene>
    <name evidence="1" type="ORF">NQ176_g9106</name>
</gene>
<protein>
    <submittedName>
        <fullName evidence="1">Uncharacterized protein</fullName>
    </submittedName>
</protein>
<organism evidence="1 2">
    <name type="scientific">Zarea fungicola</name>
    <dbReference type="NCBI Taxonomy" id="93591"/>
    <lineage>
        <taxon>Eukaryota</taxon>
        <taxon>Fungi</taxon>
        <taxon>Dikarya</taxon>
        <taxon>Ascomycota</taxon>
        <taxon>Pezizomycotina</taxon>
        <taxon>Sordariomycetes</taxon>
        <taxon>Hypocreomycetidae</taxon>
        <taxon>Hypocreales</taxon>
        <taxon>Cordycipitaceae</taxon>
        <taxon>Zarea</taxon>
    </lineage>
</organism>
<keyword evidence="2" id="KW-1185">Reference proteome</keyword>
<evidence type="ECO:0000313" key="1">
    <source>
        <dbReference type="EMBL" id="KAJ2968585.1"/>
    </source>
</evidence>
<comment type="caution">
    <text evidence="1">The sequence shown here is derived from an EMBL/GenBank/DDBJ whole genome shotgun (WGS) entry which is preliminary data.</text>
</comment>
<accession>A0ACC1MNK3</accession>
<dbReference type="Proteomes" id="UP001143910">
    <property type="component" value="Unassembled WGS sequence"/>
</dbReference>
<proteinExistence type="predicted"/>
<evidence type="ECO:0000313" key="2">
    <source>
        <dbReference type="Proteomes" id="UP001143910"/>
    </source>
</evidence>
<sequence>MVSHLVVIALLPLLAAAVIIPFPVPSGSNGFGSDGIISQACAIALNSTINCDADLATLARANSYISPNSTGKAAALCAPTCNTALTAYHNTVVSKCGSAPLIDPLLQNSFMGDLFQAYSQLICTTDPASGQYCVGMISALLFLVKYPNRFGAAGAVSSWSAFPKTLICSSCEISWFQAMQKSPFLGYNLDTEQNWQATQKICGITSPAGVDPGSILTFPPDPPSSPVTANATCASGNTYTVKTGDTCSSIAVANSVAQGTLWGLNNLGPDCSNMAIAGDTCWSIATAKGISFSALLGYNPAISPDCSNLNATGSVICVSNPQGNFIPLPANGTNPNSQQQYATATAAAPGPTPFGTTSQCGTFYQAQVADTCQRISVAAGIPVSLFEQINPSIDSNCFNLIPGLCGPYLHGRRSANEACYYYIGRSVNKQDNCSRHNIYYEIFFRDILNNAGSAGTNNARHNLELLQVARNCLW</sequence>
<reference evidence="1" key="1">
    <citation type="submission" date="2022-08" db="EMBL/GenBank/DDBJ databases">
        <title>Genome Sequence of Lecanicillium fungicola.</title>
        <authorList>
            <person name="Buettner E."/>
        </authorList>
    </citation>
    <scope>NUCLEOTIDE SEQUENCE</scope>
    <source>
        <strain evidence="1">Babe33</strain>
    </source>
</reference>
<name>A0ACC1MNK3_9HYPO</name>
<dbReference type="EMBL" id="JANJQO010001957">
    <property type="protein sequence ID" value="KAJ2968585.1"/>
    <property type="molecule type" value="Genomic_DNA"/>
</dbReference>